<dbReference type="EMBL" id="CM009294">
    <property type="protein sequence ID" value="PNT36963.1"/>
    <property type="molecule type" value="Genomic_DNA"/>
</dbReference>
<gene>
    <name evidence="1" type="ORF">POPTR_005G159800</name>
</gene>
<sequence>VSSKELINQVFPTMEVSAHLRSFKGRKVTESQSFEIKLVAESRSFEIKLPLFLEIAGPSEASSAPFGEESK</sequence>
<dbReference type="AlphaFoldDB" id="A0A2K2AHF7"/>
<proteinExistence type="predicted"/>
<dbReference type="Proteomes" id="UP000006729">
    <property type="component" value="Chromosome 5"/>
</dbReference>
<protein>
    <submittedName>
        <fullName evidence="1">Uncharacterized protein</fullName>
    </submittedName>
</protein>
<organism evidence="1 2">
    <name type="scientific">Populus trichocarpa</name>
    <name type="common">Western balsam poplar</name>
    <name type="synonym">Populus balsamifera subsp. trichocarpa</name>
    <dbReference type="NCBI Taxonomy" id="3694"/>
    <lineage>
        <taxon>Eukaryota</taxon>
        <taxon>Viridiplantae</taxon>
        <taxon>Streptophyta</taxon>
        <taxon>Embryophyta</taxon>
        <taxon>Tracheophyta</taxon>
        <taxon>Spermatophyta</taxon>
        <taxon>Magnoliopsida</taxon>
        <taxon>eudicotyledons</taxon>
        <taxon>Gunneridae</taxon>
        <taxon>Pentapetalae</taxon>
        <taxon>rosids</taxon>
        <taxon>fabids</taxon>
        <taxon>Malpighiales</taxon>
        <taxon>Salicaceae</taxon>
        <taxon>Saliceae</taxon>
        <taxon>Populus</taxon>
    </lineage>
</organism>
<evidence type="ECO:0000313" key="2">
    <source>
        <dbReference type="Proteomes" id="UP000006729"/>
    </source>
</evidence>
<dbReference type="InParanoid" id="A0A2K2AHF7"/>
<accession>A0A2K2AHF7</accession>
<evidence type="ECO:0000313" key="1">
    <source>
        <dbReference type="EMBL" id="PNT36963.1"/>
    </source>
</evidence>
<reference evidence="1 2" key="1">
    <citation type="journal article" date="2006" name="Science">
        <title>The genome of black cottonwood, Populus trichocarpa (Torr. &amp; Gray).</title>
        <authorList>
            <person name="Tuskan G.A."/>
            <person name="Difazio S."/>
            <person name="Jansson S."/>
            <person name="Bohlmann J."/>
            <person name="Grigoriev I."/>
            <person name="Hellsten U."/>
            <person name="Putnam N."/>
            <person name="Ralph S."/>
            <person name="Rombauts S."/>
            <person name="Salamov A."/>
            <person name="Schein J."/>
            <person name="Sterck L."/>
            <person name="Aerts A."/>
            <person name="Bhalerao R.R."/>
            <person name="Bhalerao R.P."/>
            <person name="Blaudez D."/>
            <person name="Boerjan W."/>
            <person name="Brun A."/>
            <person name="Brunner A."/>
            <person name="Busov V."/>
            <person name="Campbell M."/>
            <person name="Carlson J."/>
            <person name="Chalot M."/>
            <person name="Chapman J."/>
            <person name="Chen G.L."/>
            <person name="Cooper D."/>
            <person name="Coutinho P.M."/>
            <person name="Couturier J."/>
            <person name="Covert S."/>
            <person name="Cronk Q."/>
            <person name="Cunningham R."/>
            <person name="Davis J."/>
            <person name="Degroeve S."/>
            <person name="Dejardin A."/>
            <person name="Depamphilis C."/>
            <person name="Detter J."/>
            <person name="Dirks B."/>
            <person name="Dubchak I."/>
            <person name="Duplessis S."/>
            <person name="Ehlting J."/>
            <person name="Ellis B."/>
            <person name="Gendler K."/>
            <person name="Goodstein D."/>
            <person name="Gribskov M."/>
            <person name="Grimwood J."/>
            <person name="Groover A."/>
            <person name="Gunter L."/>
            <person name="Hamberger B."/>
            <person name="Heinze B."/>
            <person name="Helariutta Y."/>
            <person name="Henrissat B."/>
            <person name="Holligan D."/>
            <person name="Holt R."/>
            <person name="Huang W."/>
            <person name="Islam-Faridi N."/>
            <person name="Jones S."/>
            <person name="Jones-Rhoades M."/>
            <person name="Jorgensen R."/>
            <person name="Joshi C."/>
            <person name="Kangasjarvi J."/>
            <person name="Karlsson J."/>
            <person name="Kelleher C."/>
            <person name="Kirkpatrick R."/>
            <person name="Kirst M."/>
            <person name="Kohler A."/>
            <person name="Kalluri U."/>
            <person name="Larimer F."/>
            <person name="Leebens-Mack J."/>
            <person name="Leple J.C."/>
            <person name="Locascio P."/>
            <person name="Lou Y."/>
            <person name="Lucas S."/>
            <person name="Martin F."/>
            <person name="Montanini B."/>
            <person name="Napoli C."/>
            <person name="Nelson D.R."/>
            <person name="Nelson C."/>
            <person name="Nieminen K."/>
            <person name="Nilsson O."/>
            <person name="Pereda V."/>
            <person name="Peter G."/>
            <person name="Philippe R."/>
            <person name="Pilate G."/>
            <person name="Poliakov A."/>
            <person name="Razumovskaya J."/>
            <person name="Richardson P."/>
            <person name="Rinaldi C."/>
            <person name="Ritland K."/>
            <person name="Rouze P."/>
            <person name="Ryaboy D."/>
            <person name="Schmutz J."/>
            <person name="Schrader J."/>
            <person name="Segerman B."/>
            <person name="Shin H."/>
            <person name="Siddiqui A."/>
            <person name="Sterky F."/>
            <person name="Terry A."/>
            <person name="Tsai C.J."/>
            <person name="Uberbacher E."/>
            <person name="Unneberg P."/>
            <person name="Vahala J."/>
            <person name="Wall K."/>
            <person name="Wessler S."/>
            <person name="Yang G."/>
            <person name="Yin T."/>
            <person name="Douglas C."/>
            <person name="Marra M."/>
            <person name="Sandberg G."/>
            <person name="Van de Peer Y."/>
            <person name="Rokhsar D."/>
        </authorList>
    </citation>
    <scope>NUCLEOTIDE SEQUENCE [LARGE SCALE GENOMIC DNA]</scope>
    <source>
        <strain evidence="2">cv. Nisqually</strain>
    </source>
</reference>
<name>A0A2K2AHF7_POPTR</name>
<feature type="non-terminal residue" evidence="1">
    <location>
        <position position="1"/>
    </location>
</feature>
<keyword evidence="2" id="KW-1185">Reference proteome</keyword>